<evidence type="ECO:0000313" key="5">
    <source>
        <dbReference type="Proteomes" id="UP000193969"/>
    </source>
</evidence>
<evidence type="ECO:0000313" key="4">
    <source>
        <dbReference type="Proteomes" id="UP000185713"/>
    </source>
</evidence>
<reference evidence="2 6" key="4">
    <citation type="submission" date="2018-10" db="EMBL/GenBank/DDBJ databases">
        <title>Cultivation of a novel Methanohalophilus strain from Kebrit Deep of the Red Sea and a genomic comparison of members of the genus Methanohalophilus.</title>
        <authorList>
            <person name="Guan Y."/>
            <person name="Ngugi D.K."/>
            <person name="Stingl U."/>
        </authorList>
    </citation>
    <scope>NUCLEOTIDE SEQUENCE [LARGE SCALE GENOMIC DNA]</scope>
    <source>
        <strain evidence="2 6">DSM 7471</strain>
    </source>
</reference>
<dbReference type="Proteomes" id="UP000278252">
    <property type="component" value="Unassembled WGS sequence"/>
</dbReference>
<evidence type="ECO:0000313" key="6">
    <source>
        <dbReference type="Proteomes" id="UP000278252"/>
    </source>
</evidence>
<dbReference type="RefSeq" id="WP_084006341.1">
    <property type="nucleotide sequence ID" value="NZ_FXBN01000002.1"/>
</dbReference>
<dbReference type="Proteomes" id="UP000193969">
    <property type="component" value="Unassembled WGS sequence"/>
</dbReference>
<protein>
    <submittedName>
        <fullName evidence="1">Uncharacterized protein</fullName>
    </submittedName>
</protein>
<evidence type="ECO:0000313" key="1">
    <source>
        <dbReference type="EMBL" id="OJH48632.1"/>
    </source>
</evidence>
<dbReference type="EMBL" id="FXBN01000002">
    <property type="protein sequence ID" value="SMH40116.1"/>
    <property type="molecule type" value="Genomic_DNA"/>
</dbReference>
<organism evidence="1 4">
    <name type="scientific">Methanohalophilus portucalensis FDF-1</name>
    <dbReference type="NCBI Taxonomy" id="523843"/>
    <lineage>
        <taxon>Archaea</taxon>
        <taxon>Methanobacteriati</taxon>
        <taxon>Methanobacteriota</taxon>
        <taxon>Stenosarchaea group</taxon>
        <taxon>Methanomicrobia</taxon>
        <taxon>Methanosarcinales</taxon>
        <taxon>Methanosarcinaceae</taxon>
        <taxon>Methanohalophilus</taxon>
    </lineage>
</organism>
<evidence type="ECO:0000313" key="2">
    <source>
        <dbReference type="EMBL" id="RNI09529.1"/>
    </source>
</evidence>
<proteinExistence type="predicted"/>
<dbReference type="EMBL" id="JWTK01000007">
    <property type="protein sequence ID" value="OJH48632.1"/>
    <property type="molecule type" value="Genomic_DNA"/>
</dbReference>
<keyword evidence="5" id="KW-1185">Reference proteome</keyword>
<accession>A0A1L9C276</accession>
<dbReference type="OrthoDB" id="142873at2157"/>
<reference evidence="1 4" key="1">
    <citation type="submission" date="2014-12" db="EMBL/GenBank/DDBJ databases">
        <title>The genome sequence of Methanohalophilus portucalensis strain FDF1.</title>
        <authorList>
            <person name="Lai M.-C."/>
            <person name="Lai S.-J."/>
        </authorList>
    </citation>
    <scope>NUCLEOTIDE SEQUENCE [LARGE SCALE GENOMIC DNA]</scope>
    <source>
        <strain evidence="1 4">FDF-1</strain>
    </source>
</reference>
<dbReference type="EMBL" id="RJJH01000014">
    <property type="protein sequence ID" value="RNI09529.1"/>
    <property type="molecule type" value="Genomic_DNA"/>
</dbReference>
<name>A0A1L9C276_9EURY</name>
<gene>
    <name evidence="2" type="ORF">EFE41_09480</name>
    <name evidence="1" type="ORF">MPF_1934</name>
    <name evidence="3" type="ORF">SAMN06264941_1496</name>
</gene>
<dbReference type="Proteomes" id="UP000185713">
    <property type="component" value="Unassembled WGS sequence"/>
</dbReference>
<sequence length="250" mass="28606">MKMNVKFGIGAMLTAMLLVSMVFSPDVSAQPMQDSKQETKIIIEPNFELEQGLVDALNSNLYNASKDDIISNYINNNKEKIKAQKDVNIATLKGDELRSYTLKDGSDIIFSGDWTFYVSEIKEEQINPLTRAGISYTPIITHSYSAYSWVGPRLFSIYTKGYFEYDGTTVEAHHMDSWYTRGTLSVWQVSNWEEGKYDHSSGTYSEFYGRGNFYFGFEIDGGNLILQDEYINLYVKCDEGGDYEKEMTKY</sequence>
<evidence type="ECO:0000313" key="3">
    <source>
        <dbReference type="EMBL" id="SMH40116.1"/>
    </source>
</evidence>
<dbReference type="AlphaFoldDB" id="A0A1L9C276"/>
<reference evidence="5" key="3">
    <citation type="submission" date="2017-04" db="EMBL/GenBank/DDBJ databases">
        <authorList>
            <person name="Varghese N."/>
            <person name="Submissions S."/>
        </authorList>
    </citation>
    <scope>NUCLEOTIDE SEQUENCE [LARGE SCALE GENOMIC DNA]</scope>
    <source>
        <strain evidence="5">FDF-1</strain>
    </source>
</reference>
<reference evidence="3" key="2">
    <citation type="submission" date="2017-04" db="EMBL/GenBank/DDBJ databases">
        <authorList>
            <person name="Afonso C.L."/>
            <person name="Miller P.J."/>
            <person name="Scott M.A."/>
            <person name="Spackman E."/>
            <person name="Goraichik I."/>
            <person name="Dimitrov K.M."/>
            <person name="Suarez D.L."/>
            <person name="Swayne D.E."/>
        </authorList>
    </citation>
    <scope>NUCLEOTIDE SEQUENCE [LARGE SCALE GENOMIC DNA]</scope>
    <source>
        <strain evidence="3">FDF-1</strain>
    </source>
</reference>